<evidence type="ECO:0000313" key="2">
    <source>
        <dbReference type="EMBL" id="AGB29620.1"/>
    </source>
</evidence>
<reference evidence="3 4" key="1">
    <citation type="submission" date="2011-04" db="EMBL/GenBank/DDBJ databases">
        <authorList>
            <person name="Muzny D."/>
            <person name="Qin X."/>
            <person name="Deng J."/>
            <person name="Jiang H."/>
            <person name="Liu Y."/>
            <person name="Qu J."/>
            <person name="Song X.-Z."/>
            <person name="Zhang L."/>
            <person name="Thornton R."/>
            <person name="Coyle M."/>
            <person name="Francisco L."/>
            <person name="Jackson L."/>
            <person name="Javaid M."/>
            <person name="Korchina V."/>
            <person name="Kovar C."/>
            <person name="Mata R."/>
            <person name="Mathew T."/>
            <person name="Ngo R."/>
            <person name="Nguyen L."/>
            <person name="Nguyen N."/>
            <person name="Okwuonu G."/>
            <person name="Ongeri F."/>
            <person name="Pham C."/>
            <person name="Simmons D."/>
            <person name="Wilczek-Boney K."/>
            <person name="Hale W."/>
            <person name="Jakkamsetti A."/>
            <person name="Pham P."/>
            <person name="Ruth R."/>
            <person name="San Lucas F."/>
            <person name="Warren J."/>
            <person name="Zhang J."/>
            <person name="Zhao Z."/>
            <person name="Zhou C."/>
            <person name="Zhu D."/>
            <person name="Lee S."/>
            <person name="Bess C."/>
            <person name="Blankenburg K."/>
            <person name="Forbes L."/>
            <person name="Fu Q."/>
            <person name="Gubbala S."/>
            <person name="Hirani K."/>
            <person name="Jayaseelan J.C."/>
            <person name="Lara F."/>
            <person name="Munidasa M."/>
            <person name="Palculict T."/>
            <person name="Patil S."/>
            <person name="Pu L.-L."/>
            <person name="Saada N."/>
            <person name="Tang L."/>
            <person name="Weissenberger G."/>
            <person name="Zhu Y."/>
            <person name="Hemphill L."/>
            <person name="Shang Y."/>
            <person name="Youmans B."/>
            <person name="Ayvaz T."/>
            <person name="Ross M."/>
            <person name="Santibanez J."/>
            <person name="Aqrawi P."/>
            <person name="Gross S."/>
            <person name="Joshi V."/>
            <person name="Fowler G."/>
            <person name="Nazareth L."/>
            <person name="Reid J."/>
            <person name="Worley K."/>
            <person name="Petrosino J."/>
            <person name="Highlander S."/>
            <person name="Gibbs R."/>
        </authorList>
    </citation>
    <scope>NUCLEOTIDE SEQUENCE [LARGE SCALE GENOMIC DNA]</scope>
    <source>
        <strain evidence="3 4">DSM 3688</strain>
    </source>
</reference>
<keyword evidence="5" id="KW-1185">Reference proteome</keyword>
<evidence type="ECO:0000256" key="1">
    <source>
        <dbReference type="SAM" id="MobiDB-lite"/>
    </source>
</evidence>
<dbReference type="EMBL" id="CP003369">
    <property type="protein sequence ID" value="AGB29620.1"/>
    <property type="molecule type" value="Genomic_DNA"/>
</dbReference>
<reference evidence="2" key="2">
    <citation type="submission" date="2012-02" db="EMBL/GenBank/DDBJ databases">
        <title>Complete sequence of chromosome 2 of Prevotella dentalis DSM 3688.</title>
        <authorList>
            <consortium name="US DOE Joint Genome Institute (JGI-PGF)"/>
            <person name="Lucas S."/>
            <person name="Copeland A."/>
            <person name="Lapidus A."/>
            <person name="Glavina del Rio T."/>
            <person name="Dalin E."/>
            <person name="Tice H."/>
            <person name="Bruce D."/>
            <person name="Goodwin L."/>
            <person name="Pitluck S."/>
            <person name="Peters L."/>
            <person name="Mikhailova N."/>
            <person name="Chertkov O."/>
            <person name="Kyrpides N."/>
            <person name="Mavromatis K."/>
            <person name="Ivanova N."/>
            <person name="Brettin T."/>
            <person name="Detter J.C."/>
            <person name="Han C."/>
            <person name="Larimer F."/>
            <person name="Land M."/>
            <person name="Hauser L."/>
            <person name="Markowitz V."/>
            <person name="Cheng J.-F."/>
            <person name="Hugenholtz P."/>
            <person name="Woyke T."/>
            <person name="Wu D."/>
            <person name="Gronow S."/>
            <person name="Wellnitz S."/>
            <person name="Brambilla E."/>
            <person name="Klenk H.-P."/>
            <person name="Eisen J.A."/>
        </authorList>
    </citation>
    <scope>NUCLEOTIDE SEQUENCE</scope>
    <source>
        <strain evidence="2">DSM 3688</strain>
    </source>
</reference>
<organism evidence="3 4">
    <name type="scientific">Prevotella dentalis (strain ATCC 49559 / DSM 3688 / JCM 13448 / NCTC 12043 / ES 2772)</name>
    <name type="common">Mitsuokella dentalis</name>
    <dbReference type="NCBI Taxonomy" id="908937"/>
    <lineage>
        <taxon>Bacteria</taxon>
        <taxon>Pseudomonadati</taxon>
        <taxon>Bacteroidota</taxon>
        <taxon>Bacteroidia</taxon>
        <taxon>Bacteroidales</taxon>
        <taxon>Prevotellaceae</taxon>
        <taxon>Prevotella</taxon>
    </lineage>
</organism>
<evidence type="ECO:0000313" key="5">
    <source>
        <dbReference type="Proteomes" id="UP000010862"/>
    </source>
</evidence>
<evidence type="ECO:0000313" key="3">
    <source>
        <dbReference type="EMBL" id="EGQ11903.1"/>
    </source>
</evidence>
<dbReference type="PATRIC" id="fig|908937.9.peg.2489"/>
<dbReference type="AlphaFoldDB" id="F9D6I6"/>
<dbReference type="eggNOG" id="ENOG5033AP4">
    <property type="taxonomic scope" value="Bacteria"/>
</dbReference>
<proteinExistence type="predicted"/>
<name>F9D6I6_PREDD</name>
<feature type="region of interest" description="Disordered" evidence="1">
    <location>
        <begin position="1"/>
        <end position="23"/>
    </location>
</feature>
<feature type="compositionally biased region" description="Basic and acidic residues" evidence="1">
    <location>
        <begin position="1"/>
        <end position="10"/>
    </location>
</feature>
<dbReference type="KEGG" id="pdt:Prede_2356"/>
<protein>
    <submittedName>
        <fullName evidence="3">Uncharacterized protein</fullName>
    </submittedName>
</protein>
<evidence type="ECO:0000313" key="4">
    <source>
        <dbReference type="Proteomes" id="UP000007820"/>
    </source>
</evidence>
<dbReference type="STRING" id="908937.Prede_2356"/>
<dbReference type="OrthoDB" id="1077445at2"/>
<dbReference type="HOGENOM" id="CLU_170314_1_0_10"/>
<gene>
    <name evidence="2" type="ordered locus">Prede_2356</name>
    <name evidence="3" type="ORF">HMPREF9136_2464</name>
</gene>
<dbReference type="RefSeq" id="WP_005847516.1">
    <property type="nucleotide sequence ID" value="NC_019968.1"/>
</dbReference>
<accession>F9D6I6</accession>
<dbReference type="EMBL" id="AFPW01000047">
    <property type="protein sequence ID" value="EGQ11903.1"/>
    <property type="molecule type" value="Genomic_DNA"/>
</dbReference>
<dbReference type="Proteomes" id="UP000010862">
    <property type="component" value="Chromosome 2"/>
</dbReference>
<dbReference type="Proteomes" id="UP000007820">
    <property type="component" value="Unassembled WGS sequence"/>
</dbReference>
<sequence>MARQKNDGKGRIGGRQKGTPNKVTASVKDWVAQVIDKNRRQMERDIKALEPKDRLQMLEKLMQYVVPKQQAASANVDFNKLSDEQLDLIVDELTKI</sequence>